<dbReference type="GO" id="GO:0005829">
    <property type="term" value="C:cytosol"/>
    <property type="evidence" value="ECO:0007669"/>
    <property type="project" value="TreeGrafter"/>
</dbReference>
<dbReference type="SUPFAM" id="SSF51430">
    <property type="entry name" value="NAD(P)-linked oxidoreductase"/>
    <property type="match status" value="1"/>
</dbReference>
<dbReference type="PROSITE" id="PS00062">
    <property type="entry name" value="ALDOKETO_REDUCTASE_2"/>
    <property type="match status" value="1"/>
</dbReference>
<name>A0A7Y9I3P7_9ACTN</name>
<dbReference type="InterPro" id="IPR018170">
    <property type="entry name" value="Aldo/ket_reductase_CS"/>
</dbReference>
<keyword evidence="3" id="KW-1185">Reference proteome</keyword>
<dbReference type="GO" id="GO:0016491">
    <property type="term" value="F:oxidoreductase activity"/>
    <property type="evidence" value="ECO:0007669"/>
    <property type="project" value="InterPro"/>
</dbReference>
<protein>
    <submittedName>
        <fullName evidence="2">Aryl-alcohol dehydrogenase-like predicted oxidoreductase</fullName>
    </submittedName>
</protein>
<dbReference type="Pfam" id="PF00248">
    <property type="entry name" value="Aldo_ket_red"/>
    <property type="match status" value="1"/>
</dbReference>
<dbReference type="EMBL" id="JACCBU010000001">
    <property type="protein sequence ID" value="NYE69693.1"/>
    <property type="molecule type" value="Genomic_DNA"/>
</dbReference>
<evidence type="ECO:0000313" key="3">
    <source>
        <dbReference type="Proteomes" id="UP000569914"/>
    </source>
</evidence>
<proteinExistence type="predicted"/>
<evidence type="ECO:0000313" key="2">
    <source>
        <dbReference type="EMBL" id="NYE69693.1"/>
    </source>
</evidence>
<evidence type="ECO:0000259" key="1">
    <source>
        <dbReference type="Pfam" id="PF00248"/>
    </source>
</evidence>
<feature type="domain" description="NADP-dependent oxidoreductase" evidence="1">
    <location>
        <begin position="15"/>
        <end position="311"/>
    </location>
</feature>
<dbReference type="InterPro" id="IPR023210">
    <property type="entry name" value="NADP_OxRdtase_dom"/>
</dbReference>
<sequence>METRQVGSTGLRVSRLGLGTLTWGRDTTAEQARSLLQTYCEAGGNLLDTAAAYGSGETERLIGRLLGDVVPREDVIIATKAGFAIRSGQRVVDTSRGALLRDLEGSLRRLGTDYVDLWQLHTWGEAPLEESLSALDLAVAQGKARYVGVSNFVGWQTAQAATWQRALPGRTPIASVQVEYSLLARRAEVEVLPAVRSLGIGFFPWSPLGRGVLTGQYRNSTPRGSRAASDHFSWFVEPYLEQRSRAVVEAVARAADGLGLTPLQVALLWVRDSPGVTAPLLGARTSGQLMPALAVEDQELPAQIASALDDVSGGPMAARADERVATG</sequence>
<dbReference type="InterPro" id="IPR050523">
    <property type="entry name" value="AKR_Detox_Biosynth"/>
</dbReference>
<dbReference type="InterPro" id="IPR036812">
    <property type="entry name" value="NAD(P)_OxRdtase_dom_sf"/>
</dbReference>
<reference evidence="2 3" key="1">
    <citation type="submission" date="2020-07" db="EMBL/GenBank/DDBJ databases">
        <title>Sequencing the genomes of 1000 actinobacteria strains.</title>
        <authorList>
            <person name="Klenk H.-P."/>
        </authorList>
    </citation>
    <scope>NUCLEOTIDE SEQUENCE [LARGE SCALE GENOMIC DNA]</scope>
    <source>
        <strain evidence="2 3">DSM 22083</strain>
    </source>
</reference>
<dbReference type="PRINTS" id="PR00069">
    <property type="entry name" value="ALDKETRDTASE"/>
</dbReference>
<dbReference type="Proteomes" id="UP000569914">
    <property type="component" value="Unassembled WGS sequence"/>
</dbReference>
<dbReference type="Gene3D" id="3.20.20.100">
    <property type="entry name" value="NADP-dependent oxidoreductase domain"/>
    <property type="match status" value="1"/>
</dbReference>
<accession>A0A7Y9I3P7</accession>
<comment type="caution">
    <text evidence="2">The sequence shown here is derived from an EMBL/GenBank/DDBJ whole genome shotgun (WGS) entry which is preliminary data.</text>
</comment>
<dbReference type="RefSeq" id="WP_179748629.1">
    <property type="nucleotide sequence ID" value="NZ_JACCBU010000001.1"/>
</dbReference>
<dbReference type="PANTHER" id="PTHR43364">
    <property type="entry name" value="NADH-SPECIFIC METHYLGLYOXAL REDUCTASE-RELATED"/>
    <property type="match status" value="1"/>
</dbReference>
<dbReference type="InterPro" id="IPR020471">
    <property type="entry name" value="AKR"/>
</dbReference>
<dbReference type="PANTHER" id="PTHR43364:SF18">
    <property type="entry name" value="OXIDOREDUCTASE"/>
    <property type="match status" value="1"/>
</dbReference>
<organism evidence="2 3">
    <name type="scientific">Microlunatus parietis</name>
    <dbReference type="NCBI Taxonomy" id="682979"/>
    <lineage>
        <taxon>Bacteria</taxon>
        <taxon>Bacillati</taxon>
        <taxon>Actinomycetota</taxon>
        <taxon>Actinomycetes</taxon>
        <taxon>Propionibacteriales</taxon>
        <taxon>Propionibacteriaceae</taxon>
        <taxon>Microlunatus</taxon>
    </lineage>
</organism>
<dbReference type="AlphaFoldDB" id="A0A7Y9I3P7"/>
<gene>
    <name evidence="2" type="ORF">BKA15_001022</name>
</gene>